<evidence type="ECO:0000256" key="3">
    <source>
        <dbReference type="ARBA" id="ARBA00023295"/>
    </source>
</evidence>
<dbReference type="PRINTS" id="PR00132">
    <property type="entry name" value="GLHYDRLASE2"/>
</dbReference>
<dbReference type="GO" id="GO:0004553">
    <property type="term" value="F:hydrolase activity, hydrolyzing O-glycosyl compounds"/>
    <property type="evidence" value="ECO:0007669"/>
    <property type="project" value="InterPro"/>
</dbReference>
<dbReference type="PANTHER" id="PTHR42732">
    <property type="entry name" value="BETA-GALACTOSIDASE"/>
    <property type="match status" value="1"/>
</dbReference>
<organism evidence="9 10">
    <name type="scientific">Cohnella xylanilytica</name>
    <dbReference type="NCBI Taxonomy" id="557555"/>
    <lineage>
        <taxon>Bacteria</taxon>
        <taxon>Bacillati</taxon>
        <taxon>Bacillota</taxon>
        <taxon>Bacilli</taxon>
        <taxon>Bacillales</taxon>
        <taxon>Paenibacillaceae</taxon>
        <taxon>Cohnella</taxon>
    </lineage>
</organism>
<feature type="domain" description="Glycosyl hydrolases family 2 sugar binding" evidence="6">
    <location>
        <begin position="11"/>
        <end position="156"/>
    </location>
</feature>
<dbReference type="Pfam" id="PF16355">
    <property type="entry name" value="DUF4982"/>
    <property type="match status" value="1"/>
</dbReference>
<evidence type="ECO:0000256" key="2">
    <source>
        <dbReference type="ARBA" id="ARBA00022801"/>
    </source>
</evidence>
<accession>A0A841TS11</accession>
<dbReference type="InterPro" id="IPR032311">
    <property type="entry name" value="DUF4982"/>
</dbReference>
<evidence type="ECO:0000313" key="10">
    <source>
        <dbReference type="Proteomes" id="UP000553776"/>
    </source>
</evidence>
<sequence length="796" mass="88829">MGSDRIVHTINLDWRFARGDHPCAWYKGFDDAEWRKVTLPHDWSVEEPFSQEHSSGTGYLPGGTGWYRKRLSLPEKLAGKRVYVTFEGVYNNSQVWCNSYYLGKRPYGYSTFTYDVTDFVGFGEKDNVFAVKVDHKDIADSRWFTGSGIYRNVILTVKDPIHIEQYGVFATTPEASRDRATVSVNVRFANESPADAEITIRQTLTDAGGRVVGSAECRAAIPQGGKGEADQEITVANPGLWSPATPTLYTLLTEIVKDGESIDQVATPIGIRRFEFDAAKGFFLNGESLKIKGVCVHHDAGGLGAAVPVEAWARRLEALKAMGCNAIRMSHNPHAPQLLDLCDRMGFLVMDEAFDEWEGVKNKWWAGHNVYPPKHYGYYEDFPQWGETDLREMVLRDRNHPSIILWSIGNEVDYPNDPYCHPYFKTMTGNNDANKPAAEREYDPNKPQAERLATIARRLVQVVKECDATRPVTAALAFPELANLIGYADALDVVGYNYKEHLYEEARLQYPDRVTYGSENGADYAAWLAVRDNDAICAQFIWTGIDYLGEAHGWPIRASQSGFLDLAGFEKASYHFRRSLWNPEPMAFLAVARQGDPAYAGHSRWEGGDPHWNWKEGEPLSVLCYTNCEEAELFLNGLSLGVKRLADDERGYLSWETVFFEEGVVRVEARTAQGIVRTAELRTTSAPASLKLRADRAKLAANGESMAHVAIEIADAEGRSVYPADHAIRVSVEGPGEILALENGDVKDLEPYSSRTRRARHGKLLAYVRSTREAGRIVVKAEAEGLAAGEIAIEAE</sequence>
<dbReference type="InterPro" id="IPR040605">
    <property type="entry name" value="Glyco_hydro2_dom5"/>
</dbReference>
<dbReference type="Pfam" id="PF18565">
    <property type="entry name" value="Glyco_hydro2_C5"/>
    <property type="match status" value="1"/>
</dbReference>
<dbReference type="InterPro" id="IPR006101">
    <property type="entry name" value="Glyco_hydro_2"/>
</dbReference>
<reference evidence="9 10" key="1">
    <citation type="submission" date="2020-08" db="EMBL/GenBank/DDBJ databases">
        <title>Cohnella phylogeny.</title>
        <authorList>
            <person name="Dunlap C."/>
        </authorList>
    </citation>
    <scope>NUCLEOTIDE SEQUENCE [LARGE SCALE GENOMIC DNA]</scope>
    <source>
        <strain evidence="9 10">DSM 25239</strain>
    </source>
</reference>
<name>A0A841TS11_9BACL</name>
<dbReference type="SUPFAM" id="SSF49303">
    <property type="entry name" value="beta-Galactosidase/glucuronidase domain"/>
    <property type="match status" value="1"/>
</dbReference>
<proteinExistence type="inferred from homology"/>
<keyword evidence="10" id="KW-1185">Reference proteome</keyword>
<dbReference type="GO" id="GO:0005975">
    <property type="term" value="P:carbohydrate metabolic process"/>
    <property type="evidence" value="ECO:0007669"/>
    <property type="project" value="InterPro"/>
</dbReference>
<dbReference type="InterPro" id="IPR013783">
    <property type="entry name" value="Ig-like_fold"/>
</dbReference>
<dbReference type="Pfam" id="PF02837">
    <property type="entry name" value="Glyco_hydro_2_N"/>
    <property type="match status" value="1"/>
</dbReference>
<dbReference type="AlphaFoldDB" id="A0A841TS11"/>
<dbReference type="InterPro" id="IPR017853">
    <property type="entry name" value="GH"/>
</dbReference>
<gene>
    <name evidence="9" type="ORF">H7B90_07295</name>
</gene>
<dbReference type="Gene3D" id="3.20.20.80">
    <property type="entry name" value="Glycosidases"/>
    <property type="match status" value="1"/>
</dbReference>
<dbReference type="Pfam" id="PF02836">
    <property type="entry name" value="Glyco_hydro_2_C"/>
    <property type="match status" value="1"/>
</dbReference>
<evidence type="ECO:0000259" key="5">
    <source>
        <dbReference type="Pfam" id="PF02836"/>
    </source>
</evidence>
<dbReference type="InterPro" id="IPR051913">
    <property type="entry name" value="GH2_Domain-Containing"/>
</dbReference>
<dbReference type="InterPro" id="IPR006102">
    <property type="entry name" value="Ig-like_GH2"/>
</dbReference>
<evidence type="ECO:0000259" key="8">
    <source>
        <dbReference type="Pfam" id="PF18565"/>
    </source>
</evidence>
<evidence type="ECO:0000313" key="9">
    <source>
        <dbReference type="EMBL" id="MBB6691197.1"/>
    </source>
</evidence>
<evidence type="ECO:0000259" key="6">
    <source>
        <dbReference type="Pfam" id="PF02837"/>
    </source>
</evidence>
<dbReference type="Gene3D" id="2.60.40.10">
    <property type="entry name" value="Immunoglobulins"/>
    <property type="match status" value="3"/>
</dbReference>
<dbReference type="SUPFAM" id="SSF51445">
    <property type="entry name" value="(Trans)glycosidases"/>
    <property type="match status" value="1"/>
</dbReference>
<dbReference type="InterPro" id="IPR036156">
    <property type="entry name" value="Beta-gal/glucu_dom_sf"/>
</dbReference>
<keyword evidence="3" id="KW-0326">Glycosidase</keyword>
<dbReference type="InterPro" id="IPR006103">
    <property type="entry name" value="Glyco_hydro_2_cat"/>
</dbReference>
<dbReference type="InterPro" id="IPR023232">
    <property type="entry name" value="Glyco_hydro_2_AS"/>
</dbReference>
<feature type="domain" description="Glycoside hydrolase family 2 catalytic" evidence="5">
    <location>
        <begin position="280"/>
        <end position="447"/>
    </location>
</feature>
<dbReference type="Gene3D" id="2.60.120.260">
    <property type="entry name" value="Galactose-binding domain-like"/>
    <property type="match status" value="1"/>
</dbReference>
<dbReference type="InterPro" id="IPR008979">
    <property type="entry name" value="Galactose-bd-like_sf"/>
</dbReference>
<protein>
    <submittedName>
        <fullName evidence="9">Glycoside hydrolase family 2 protein</fullName>
    </submittedName>
</protein>
<evidence type="ECO:0000259" key="4">
    <source>
        <dbReference type="Pfam" id="PF00703"/>
    </source>
</evidence>
<dbReference type="InterPro" id="IPR006104">
    <property type="entry name" value="Glyco_hydro_2_N"/>
</dbReference>
<comment type="similarity">
    <text evidence="1">Belongs to the glycosyl hydrolase 2 family.</text>
</comment>
<dbReference type="Pfam" id="PF00703">
    <property type="entry name" value="Glyco_hydro_2"/>
    <property type="match status" value="1"/>
</dbReference>
<dbReference type="PROSITE" id="PS00608">
    <property type="entry name" value="GLYCOSYL_HYDROL_F2_2"/>
    <property type="match status" value="1"/>
</dbReference>
<dbReference type="PANTHER" id="PTHR42732:SF1">
    <property type="entry name" value="BETA-MANNOSIDASE"/>
    <property type="match status" value="1"/>
</dbReference>
<feature type="domain" description="DUF4982" evidence="7">
    <location>
        <begin position="617"/>
        <end position="674"/>
    </location>
</feature>
<dbReference type="Proteomes" id="UP000553776">
    <property type="component" value="Unassembled WGS sequence"/>
</dbReference>
<feature type="domain" description="Glycoside hydrolase family 2" evidence="8">
    <location>
        <begin position="690"/>
        <end position="791"/>
    </location>
</feature>
<comment type="caution">
    <text evidence="9">The sequence shown here is derived from an EMBL/GenBank/DDBJ whole genome shotgun (WGS) entry which is preliminary data.</text>
</comment>
<dbReference type="RefSeq" id="WP_185135197.1">
    <property type="nucleotide sequence ID" value="NZ_BORM01000048.1"/>
</dbReference>
<dbReference type="EMBL" id="JACJVR010000023">
    <property type="protein sequence ID" value="MBB6691197.1"/>
    <property type="molecule type" value="Genomic_DNA"/>
</dbReference>
<dbReference type="SUPFAM" id="SSF49785">
    <property type="entry name" value="Galactose-binding domain-like"/>
    <property type="match status" value="1"/>
</dbReference>
<evidence type="ECO:0000256" key="1">
    <source>
        <dbReference type="ARBA" id="ARBA00007401"/>
    </source>
</evidence>
<evidence type="ECO:0000259" key="7">
    <source>
        <dbReference type="Pfam" id="PF16355"/>
    </source>
</evidence>
<feature type="domain" description="Glycoside hydrolase family 2 immunoglobulin-like beta-sandwich" evidence="4">
    <location>
        <begin position="169"/>
        <end position="272"/>
    </location>
</feature>
<keyword evidence="2 9" id="KW-0378">Hydrolase</keyword>